<name>A0ABQ3B7R7_9GAMM</name>
<evidence type="ECO:0000313" key="2">
    <source>
        <dbReference type="EMBL" id="GGY81177.1"/>
    </source>
</evidence>
<dbReference type="PANTHER" id="PTHR35024:SF4">
    <property type="entry name" value="POLYMER-FORMING CYTOSKELETAL PROTEIN"/>
    <property type="match status" value="1"/>
</dbReference>
<gene>
    <name evidence="2" type="ORF">GCM10011613_27790</name>
</gene>
<dbReference type="Proteomes" id="UP000619761">
    <property type="component" value="Unassembled WGS sequence"/>
</dbReference>
<reference evidence="3" key="1">
    <citation type="journal article" date="2019" name="Int. J. Syst. Evol. Microbiol.">
        <title>The Global Catalogue of Microorganisms (GCM) 10K type strain sequencing project: providing services to taxonomists for standard genome sequencing and annotation.</title>
        <authorList>
            <consortium name="The Broad Institute Genomics Platform"/>
            <consortium name="The Broad Institute Genome Sequencing Center for Infectious Disease"/>
            <person name="Wu L."/>
            <person name="Ma J."/>
        </authorList>
    </citation>
    <scope>NUCLEOTIDE SEQUENCE [LARGE SCALE GENOMIC DNA]</scope>
    <source>
        <strain evidence="3">KCTC 32239</strain>
    </source>
</reference>
<keyword evidence="3" id="KW-1185">Reference proteome</keyword>
<dbReference type="EMBL" id="BMYZ01000002">
    <property type="protein sequence ID" value="GGY81177.1"/>
    <property type="molecule type" value="Genomic_DNA"/>
</dbReference>
<evidence type="ECO:0000313" key="3">
    <source>
        <dbReference type="Proteomes" id="UP000619761"/>
    </source>
</evidence>
<accession>A0ABQ3B7R7</accession>
<proteinExistence type="inferred from homology"/>
<dbReference type="RefSeq" id="WP_189419592.1">
    <property type="nucleotide sequence ID" value="NZ_BMYZ01000002.1"/>
</dbReference>
<comment type="caution">
    <text evidence="2">The sequence shown here is derived from an EMBL/GenBank/DDBJ whole genome shotgun (WGS) entry which is preliminary data.</text>
</comment>
<evidence type="ECO:0000256" key="1">
    <source>
        <dbReference type="ARBA" id="ARBA00044755"/>
    </source>
</evidence>
<organism evidence="2 3">
    <name type="scientific">Cellvibrio zantedeschiae</name>
    <dbReference type="NCBI Taxonomy" id="1237077"/>
    <lineage>
        <taxon>Bacteria</taxon>
        <taxon>Pseudomonadati</taxon>
        <taxon>Pseudomonadota</taxon>
        <taxon>Gammaproteobacteria</taxon>
        <taxon>Cellvibrionales</taxon>
        <taxon>Cellvibrionaceae</taxon>
        <taxon>Cellvibrio</taxon>
    </lineage>
</organism>
<dbReference type="Pfam" id="PF04519">
    <property type="entry name" value="Bactofilin"/>
    <property type="match status" value="1"/>
</dbReference>
<sequence length="143" mass="15421">MLISKKKKAFASHHSLLCAATKVVGNIYFSGDFYLEGTLKGNIYTEEGKPAKLIVTETGLVEGEIHASNAIINGHVRGTIYSSKHLELAAKAVVEGSIHYQSIEMVKGAQLIGQMYSTVKAQASSREPQVEFIKAGNPDLVNS</sequence>
<dbReference type="PANTHER" id="PTHR35024">
    <property type="entry name" value="HYPOTHETICAL CYTOSOLIC PROTEIN"/>
    <property type="match status" value="1"/>
</dbReference>
<dbReference type="InterPro" id="IPR007607">
    <property type="entry name" value="BacA/B"/>
</dbReference>
<comment type="similarity">
    <text evidence="1">Belongs to the bactofilin family.</text>
</comment>
<protein>
    <recommendedName>
        <fullName evidence="4">Cell shape determination protein CcmA</fullName>
    </recommendedName>
</protein>
<evidence type="ECO:0008006" key="4">
    <source>
        <dbReference type="Google" id="ProtNLM"/>
    </source>
</evidence>